<keyword evidence="13" id="KW-1185">Reference proteome</keyword>
<feature type="region of interest" description="Interaction with DNA" evidence="8">
    <location>
        <begin position="163"/>
        <end position="168"/>
    </location>
</feature>
<evidence type="ECO:0000313" key="13">
    <source>
        <dbReference type="Proteomes" id="UP000277579"/>
    </source>
</evidence>
<comment type="caution">
    <text evidence="12">The sequence shown here is derived from an EMBL/GenBank/DDBJ whole genome shotgun (WGS) entry which is preliminary data.</text>
</comment>
<evidence type="ECO:0000256" key="8">
    <source>
        <dbReference type="HAMAP-Rule" id="MF_00952"/>
    </source>
</evidence>
<dbReference type="Pfam" id="PF13368">
    <property type="entry name" value="Toprim_C_rpt"/>
    <property type="match status" value="1"/>
</dbReference>
<dbReference type="PROSITE" id="PS50880">
    <property type="entry name" value="TOPRIM"/>
    <property type="match status" value="1"/>
</dbReference>
<dbReference type="NCBIfam" id="TIGR01051">
    <property type="entry name" value="topA_bact"/>
    <property type="match status" value="1"/>
</dbReference>
<comment type="catalytic activity">
    <reaction evidence="1 8">
        <text>ATP-independent breakage of single-stranded DNA, followed by passage and rejoining.</text>
        <dbReference type="EC" id="5.6.2.1"/>
    </reaction>
</comment>
<dbReference type="CDD" id="cd03363">
    <property type="entry name" value="TOPRIM_TopoIA_TopoI"/>
    <property type="match status" value="1"/>
</dbReference>
<dbReference type="Pfam" id="PF01131">
    <property type="entry name" value="Topoisom_bac"/>
    <property type="match status" value="2"/>
</dbReference>
<evidence type="ECO:0000259" key="11">
    <source>
        <dbReference type="PROSITE" id="PS52039"/>
    </source>
</evidence>
<feature type="site" description="Interaction with DNA" evidence="8">
    <location>
        <position position="139"/>
    </location>
</feature>
<comment type="function">
    <text evidence="8">Releases the supercoiling and torsional tension of DNA, which is introduced during the DNA replication and transcription, by transiently cleaving and rejoining one strand of the DNA duplex. Introduces a single-strand break via transesterification at a target site in duplex DNA. The scissile phosphodiester is attacked by the catalytic tyrosine of the enzyme, resulting in the formation of a DNA-(5'-phosphotyrosyl)-enzyme intermediate and the expulsion of a 3'-OH DNA strand. The free DNA strand then undergoes passage around the unbroken strand, thus removing DNA supercoils. Finally, in the religation step, the DNA 3'-OH attacks the covalent intermediate to expel the active-site tyrosine and restore the DNA phosphodiester backbone.</text>
</comment>
<name>A0A495MN10_9FLAO</name>
<dbReference type="Gene3D" id="1.10.460.10">
    <property type="entry name" value="Topoisomerase I, domain 2"/>
    <property type="match status" value="2"/>
</dbReference>
<dbReference type="GO" id="GO:0006265">
    <property type="term" value="P:DNA topological change"/>
    <property type="evidence" value="ECO:0007669"/>
    <property type="project" value="UniProtKB-UniRule"/>
</dbReference>
<dbReference type="Gene3D" id="1.10.290.10">
    <property type="entry name" value="Topoisomerase I, domain 4"/>
    <property type="match status" value="1"/>
</dbReference>
<dbReference type="InterPro" id="IPR013826">
    <property type="entry name" value="Topo_IA_cen_sub3"/>
</dbReference>
<dbReference type="SMART" id="SM00493">
    <property type="entry name" value="TOPRIM"/>
    <property type="match status" value="1"/>
</dbReference>
<evidence type="ECO:0000256" key="5">
    <source>
        <dbReference type="ARBA" id="ARBA00023029"/>
    </source>
</evidence>
<dbReference type="InterPro" id="IPR013497">
    <property type="entry name" value="Topo_IA_cen"/>
</dbReference>
<evidence type="ECO:0000256" key="7">
    <source>
        <dbReference type="ARBA" id="ARBA00023235"/>
    </source>
</evidence>
<dbReference type="HAMAP" id="MF_00952">
    <property type="entry name" value="Topoisom_1_prok"/>
    <property type="match status" value="1"/>
</dbReference>
<organism evidence="12 13">
    <name type="scientific">Flavobacterium endophyticum</name>
    <dbReference type="NCBI Taxonomy" id="1540163"/>
    <lineage>
        <taxon>Bacteria</taxon>
        <taxon>Pseudomonadati</taxon>
        <taxon>Bacteroidota</taxon>
        <taxon>Flavobacteriia</taxon>
        <taxon>Flavobacteriales</taxon>
        <taxon>Flavobacteriaceae</taxon>
        <taxon>Flavobacterium</taxon>
    </lineage>
</organism>
<dbReference type="InterPro" id="IPR028612">
    <property type="entry name" value="Topoisom_1_IA"/>
</dbReference>
<comment type="similarity">
    <text evidence="2 8">Belongs to the type IA topoisomerase family.</text>
</comment>
<keyword evidence="6 8" id="KW-0238">DNA-binding</keyword>
<feature type="compositionally biased region" description="Basic residues" evidence="9">
    <location>
        <begin position="829"/>
        <end position="839"/>
    </location>
</feature>
<reference evidence="12 13" key="1">
    <citation type="submission" date="2018-10" db="EMBL/GenBank/DDBJ databases">
        <title>Genomic Encyclopedia of Archaeal and Bacterial Type Strains, Phase II (KMG-II): from individual species to whole genera.</title>
        <authorList>
            <person name="Goeker M."/>
        </authorList>
    </citation>
    <scope>NUCLEOTIDE SEQUENCE [LARGE SCALE GENOMIC DNA]</scope>
    <source>
        <strain evidence="12 13">DSM 29537</strain>
    </source>
</reference>
<feature type="site" description="Interaction with DNA" evidence="8">
    <location>
        <position position="473"/>
    </location>
</feature>
<evidence type="ECO:0000256" key="2">
    <source>
        <dbReference type="ARBA" id="ARBA00009446"/>
    </source>
</evidence>
<feature type="region of interest" description="Disordered" evidence="9">
    <location>
        <begin position="812"/>
        <end position="839"/>
    </location>
</feature>
<dbReference type="InterPro" id="IPR023405">
    <property type="entry name" value="Topo_IA_core_domain"/>
</dbReference>
<keyword evidence="3" id="KW-0479">Metal-binding</keyword>
<dbReference type="SUPFAM" id="SSF56712">
    <property type="entry name" value="Prokaryotic type I DNA topoisomerase"/>
    <property type="match status" value="1"/>
</dbReference>
<dbReference type="GO" id="GO:0003917">
    <property type="term" value="F:DNA topoisomerase type I (single strand cut, ATP-independent) activity"/>
    <property type="evidence" value="ECO:0007669"/>
    <property type="project" value="UniProtKB-UniRule"/>
</dbReference>
<evidence type="ECO:0000256" key="3">
    <source>
        <dbReference type="ARBA" id="ARBA00022723"/>
    </source>
</evidence>
<dbReference type="EC" id="5.6.2.1" evidence="8"/>
<keyword evidence="5 8" id="KW-0799">Topoisomerase</keyword>
<dbReference type="OrthoDB" id="9804262at2"/>
<feature type="site" description="Interaction with DNA" evidence="8">
    <location>
        <position position="148"/>
    </location>
</feature>
<sequence length="839" mass="94519">MAKNLVIVESPAKAKTIEKFLGSDYQVESSYGHIADLPSKEIGVDVENGFKPKYEVSPDKKALVKKLKDLSKKADMVWLASDEDREGEAISWHLSEELKLEPAKTKRIVFHEITKTAILKAIDNPRGINYDLVNAQQARRVLDRLVGYELSPVLWRKIKGGLSAGRVQSVSVRLIVEREREIQNFKAVASYSVVAEFSNEAGKTFKAKLPKNFNTKKEAEDFLSKNIGSIYKVSDLETKPTKKTPAAPFTTSTLQQEAARKLYLPVGITMQLAQRLYEAGLITYMRTDSVNLSNEAMNAAQAEIIKSYGKEFSKPRTFANKSKGAQEAHEAIRPTDMSRHTVNIDRDQARLYDLIWKRTLASQMSDAELERTNVKIEANNHQELFTATGEVLLFEGFLKVYLEGHDDEDEEQEGMLPALKVNEKLQNNYITATERYSRPPARYTEASLVKKLEELGIGRPSTYAPTISTIINRNYVEKGNLDGQERNYTQLTLKSGKLDEKLLKENTGSDKGKLVPTDIGVIVTDFLVKNFERILDYNFTAKVEQDFDEIAEGNVNWAKMMQEFYDQFHPNVKDVEANAERESGERILGKDPKTGKPVSVRLGKFGPMAQIGEPDDEDKQFASLMADQNIGNITLEEALNLFLLPKNLGTHKGEEVEVNNGRFGPYVRFGKMFISLPKGEDPLDVTFDRAKELIAEKEQADAPIGTYKNEPVQKGVGRFGPFIKWNGMFINVSKKYNFDNLSQSDITELIEDKLQKEIDKVIHNWEEEGIRVEKARWGRSVVTKGKIKIELSKDVDATKLTLADVQEMIEKKAPAKKTAAKKTTAAKKPAAKKTTVKKK</sequence>
<dbReference type="PROSITE" id="PS00396">
    <property type="entry name" value="TOPO_IA_1"/>
    <property type="match status" value="1"/>
</dbReference>
<dbReference type="CDD" id="cd00186">
    <property type="entry name" value="TOP1Ac"/>
    <property type="match status" value="1"/>
</dbReference>
<dbReference type="PROSITE" id="PS52039">
    <property type="entry name" value="TOPO_IA_2"/>
    <property type="match status" value="1"/>
</dbReference>
<dbReference type="InterPro" id="IPR006171">
    <property type="entry name" value="TOPRIM_dom"/>
</dbReference>
<dbReference type="InterPro" id="IPR005733">
    <property type="entry name" value="TopoI_bac-type"/>
</dbReference>
<feature type="site" description="Interaction with DNA" evidence="8">
    <location>
        <position position="33"/>
    </location>
</feature>
<dbReference type="InterPro" id="IPR013824">
    <property type="entry name" value="Topo_IA_cen_sub1"/>
</dbReference>
<dbReference type="PRINTS" id="PR00417">
    <property type="entry name" value="PRTPISMRASEI"/>
</dbReference>
<dbReference type="PANTHER" id="PTHR42785">
    <property type="entry name" value="DNA TOPOISOMERASE, TYPE IA, CORE"/>
    <property type="match status" value="1"/>
</dbReference>
<dbReference type="InterPro" id="IPR000380">
    <property type="entry name" value="Topo_IA"/>
</dbReference>
<evidence type="ECO:0000256" key="4">
    <source>
        <dbReference type="ARBA" id="ARBA00022842"/>
    </source>
</evidence>
<dbReference type="GO" id="GO:0046872">
    <property type="term" value="F:metal ion binding"/>
    <property type="evidence" value="ECO:0007669"/>
    <property type="project" value="UniProtKB-KW"/>
</dbReference>
<comment type="subunit">
    <text evidence="8">Monomer.</text>
</comment>
<feature type="site" description="Interaction with DNA" evidence="8">
    <location>
        <position position="143"/>
    </location>
</feature>
<feature type="site" description="Interaction with DNA" evidence="8">
    <location>
        <position position="155"/>
    </location>
</feature>
<dbReference type="AlphaFoldDB" id="A0A495MN10"/>
<dbReference type="Gene3D" id="3.40.50.140">
    <property type="match status" value="1"/>
</dbReference>
<dbReference type="EMBL" id="RBLC01000001">
    <property type="protein sequence ID" value="RKS25779.1"/>
    <property type="molecule type" value="Genomic_DNA"/>
</dbReference>
<dbReference type="Gene3D" id="2.70.20.10">
    <property type="entry name" value="Topoisomerase I, domain 3"/>
    <property type="match status" value="1"/>
</dbReference>
<evidence type="ECO:0000256" key="9">
    <source>
        <dbReference type="SAM" id="MobiDB-lite"/>
    </source>
</evidence>
<dbReference type="SMART" id="SM00436">
    <property type="entry name" value="TOP1Bc"/>
    <property type="match status" value="1"/>
</dbReference>
<dbReference type="RefSeq" id="WP_121375155.1">
    <property type="nucleotide sequence ID" value="NZ_RBLC01000001.1"/>
</dbReference>
<feature type="site" description="Interaction with DNA" evidence="8">
    <location>
        <position position="286"/>
    </location>
</feature>
<dbReference type="SMART" id="SM00437">
    <property type="entry name" value="TOP1Ac"/>
    <property type="match status" value="1"/>
</dbReference>
<feature type="domain" description="Toprim" evidence="10">
    <location>
        <begin position="3"/>
        <end position="113"/>
    </location>
</feature>
<evidence type="ECO:0000256" key="6">
    <source>
        <dbReference type="ARBA" id="ARBA00023125"/>
    </source>
</evidence>
<proteinExistence type="inferred from homology"/>
<gene>
    <name evidence="8" type="primary">topA</name>
    <name evidence="12" type="ORF">CLV94_0823</name>
</gene>
<dbReference type="InterPro" id="IPR013825">
    <property type="entry name" value="Topo_IA_cen_sub2"/>
</dbReference>
<keyword evidence="7 8" id="KW-0413">Isomerase</keyword>
<feature type="site" description="Interaction with DNA" evidence="8">
    <location>
        <position position="140"/>
    </location>
</feature>
<feature type="active site" description="O-(5'-phospho-DNA)-tyrosine intermediate" evidence="8">
    <location>
        <position position="284"/>
    </location>
</feature>
<dbReference type="GO" id="GO:0003677">
    <property type="term" value="F:DNA binding"/>
    <property type="evidence" value="ECO:0007669"/>
    <property type="project" value="UniProtKB-KW"/>
</dbReference>
<dbReference type="PANTHER" id="PTHR42785:SF1">
    <property type="entry name" value="DNA TOPOISOMERASE"/>
    <property type="match status" value="1"/>
</dbReference>
<protein>
    <recommendedName>
        <fullName evidence="8">DNA topoisomerase 1</fullName>
        <ecNumber evidence="8">5.6.2.1</ecNumber>
    </recommendedName>
    <alternativeName>
        <fullName evidence="8">DNA topoisomerase I</fullName>
    </alternativeName>
</protein>
<dbReference type="InterPro" id="IPR003601">
    <property type="entry name" value="Topo_IA_2"/>
</dbReference>
<evidence type="ECO:0000313" key="12">
    <source>
        <dbReference type="EMBL" id="RKS25779.1"/>
    </source>
</evidence>
<evidence type="ECO:0000256" key="1">
    <source>
        <dbReference type="ARBA" id="ARBA00000213"/>
    </source>
</evidence>
<dbReference type="InterPro" id="IPR003602">
    <property type="entry name" value="Topo_IA_DNA-bd_dom"/>
</dbReference>
<evidence type="ECO:0000259" key="10">
    <source>
        <dbReference type="PROSITE" id="PS50880"/>
    </source>
</evidence>
<dbReference type="InterPro" id="IPR034149">
    <property type="entry name" value="TOPRIM_TopoI"/>
</dbReference>
<dbReference type="InterPro" id="IPR023406">
    <property type="entry name" value="Topo_IA_AS"/>
</dbReference>
<dbReference type="Proteomes" id="UP000277579">
    <property type="component" value="Unassembled WGS sequence"/>
</dbReference>
<dbReference type="Pfam" id="PF01751">
    <property type="entry name" value="Toprim"/>
    <property type="match status" value="1"/>
</dbReference>
<accession>A0A495MN10</accession>
<feature type="domain" description="Topo IA-type catalytic" evidence="11">
    <location>
        <begin position="129"/>
        <end position="573"/>
    </location>
</feature>
<dbReference type="InterPro" id="IPR025589">
    <property type="entry name" value="Toprim_C_rpt"/>
</dbReference>
<keyword evidence="4" id="KW-0460">Magnesium</keyword>